<gene>
    <name evidence="1" type="ORF">TbgDal_VII7978</name>
</gene>
<accession>C9ZU43</accession>
<dbReference type="RefSeq" id="XP_011775208.1">
    <property type="nucleotide sequence ID" value="XM_011776906.1"/>
</dbReference>
<dbReference type="AlphaFoldDB" id="C9ZU43"/>
<dbReference type="Proteomes" id="UP000002316">
    <property type="component" value="Chromosome 7"/>
</dbReference>
<dbReference type="GeneID" id="23863112"/>
<proteinExistence type="predicted"/>
<evidence type="ECO:0000313" key="1">
    <source>
        <dbReference type="EMBL" id="CBH12929.1"/>
    </source>
</evidence>
<protein>
    <submittedName>
        <fullName evidence="1">Uncharacterized protein</fullName>
    </submittedName>
</protein>
<name>C9ZU43_TRYB9</name>
<sequence length="114" mass="12700">MCVPAPRSEGISLQRDSSRELYSADRVISGFPFFQFGCIAMLEVKGALKEPSAAACRCQCGNKSAKPFSERTAIYPFHSKGLPKREVLPTHLRLTVLHQILSKNDVLPTYTCFH</sequence>
<dbReference type="KEGG" id="tbg:TbgDal_VII7978"/>
<evidence type="ECO:0000313" key="2">
    <source>
        <dbReference type="Proteomes" id="UP000002316"/>
    </source>
</evidence>
<dbReference type="EMBL" id="FN554970">
    <property type="protein sequence ID" value="CBH12929.1"/>
    <property type="molecule type" value="Genomic_DNA"/>
</dbReference>
<organism evidence="1 2">
    <name type="scientific">Trypanosoma brucei gambiense (strain MHOM/CI/86/DAL972)</name>
    <dbReference type="NCBI Taxonomy" id="679716"/>
    <lineage>
        <taxon>Eukaryota</taxon>
        <taxon>Discoba</taxon>
        <taxon>Euglenozoa</taxon>
        <taxon>Kinetoplastea</taxon>
        <taxon>Metakinetoplastina</taxon>
        <taxon>Trypanosomatida</taxon>
        <taxon>Trypanosomatidae</taxon>
        <taxon>Trypanosoma</taxon>
    </lineage>
</organism>
<reference evidence="2" key="1">
    <citation type="journal article" date="2010" name="PLoS Negl. Trop. Dis.">
        <title>The genome sequence of Trypanosoma brucei gambiense, causative agent of chronic human african trypanosomiasis.</title>
        <authorList>
            <person name="Jackson A.P."/>
            <person name="Sanders M."/>
            <person name="Berry A."/>
            <person name="McQuillan J."/>
            <person name="Aslett M.A."/>
            <person name="Quail M.A."/>
            <person name="Chukualim B."/>
            <person name="Capewell P."/>
            <person name="MacLeod A."/>
            <person name="Melville S.E."/>
            <person name="Gibson W."/>
            <person name="Barry J.D."/>
            <person name="Berriman M."/>
            <person name="Hertz-Fowler C."/>
        </authorList>
    </citation>
    <scope>NUCLEOTIDE SEQUENCE [LARGE SCALE GENOMIC DNA]</scope>
    <source>
        <strain evidence="2">MHOM/CI/86/DAL972</strain>
    </source>
</reference>